<keyword evidence="1" id="KW-0479">Metal-binding</keyword>
<dbReference type="EMBL" id="SGXC01000001">
    <property type="protein sequence ID" value="RZS85143.1"/>
    <property type="molecule type" value="Genomic_DNA"/>
</dbReference>
<protein>
    <submittedName>
        <fullName evidence="3">Cupin domain</fullName>
    </submittedName>
</protein>
<comment type="caution">
    <text evidence="3">The sequence shown here is derived from an EMBL/GenBank/DDBJ whole genome shotgun (WGS) entry which is preliminary data.</text>
</comment>
<dbReference type="GO" id="GO:0046872">
    <property type="term" value="F:metal ion binding"/>
    <property type="evidence" value="ECO:0007669"/>
    <property type="project" value="UniProtKB-KW"/>
</dbReference>
<dbReference type="PANTHER" id="PTHR35848">
    <property type="entry name" value="OXALATE-BINDING PROTEIN"/>
    <property type="match status" value="1"/>
</dbReference>
<reference evidence="3 4" key="1">
    <citation type="submission" date="2019-02" db="EMBL/GenBank/DDBJ databases">
        <title>Genomic Encyclopedia of Type Strains, Phase IV (KMG-IV): sequencing the most valuable type-strain genomes for metagenomic binning, comparative biology and taxonomic classification.</title>
        <authorList>
            <person name="Goeker M."/>
        </authorList>
    </citation>
    <scope>NUCLEOTIDE SEQUENCE [LARGE SCALE GENOMIC DNA]</scope>
    <source>
        <strain evidence="3 4">K24</strain>
    </source>
</reference>
<sequence>MKTLDVSYEAMGARTARFDDYAEAEREGARADAVRALWGGQLVALMGARSTRGRFADPRVPSPARACTGYAAWDAGRGSLPYRNPDAMENILCLAGTLRVRFGPDLAHEIRLGRFDMLSIPADVLHEVSCHGAEGAKALMLLNGAPDCAYPAIFPGPLPAAIEARELAALNARVEPGRGREADPDTMAQRVTRFATLVPYKRALNARSAIPAEATEWLTASSVFPLLVPDGHLGRSQDAPLKGGPGLYVAIAECVPDDGPLPHAHFDTQESFFVLDGEWDITWGFEDEYRLPVRACDLVGVPTGAMRAFRNTGKETARLFVIIQGQERMSDTVVYSPKVGEEVKRRFGPEVVEAFRKVNITFDAERA</sequence>
<evidence type="ECO:0000313" key="4">
    <source>
        <dbReference type="Proteomes" id="UP000292445"/>
    </source>
</evidence>
<organism evidence="3 4">
    <name type="scientific">Pigmentiphaga kullae</name>
    <dbReference type="NCBI Taxonomy" id="151784"/>
    <lineage>
        <taxon>Bacteria</taxon>
        <taxon>Pseudomonadati</taxon>
        <taxon>Pseudomonadota</taxon>
        <taxon>Betaproteobacteria</taxon>
        <taxon>Burkholderiales</taxon>
        <taxon>Alcaligenaceae</taxon>
        <taxon>Pigmentiphaga</taxon>
    </lineage>
</organism>
<accession>A0A4Q7NJK3</accession>
<dbReference type="CDD" id="cd02208">
    <property type="entry name" value="cupin_RmlC-like"/>
    <property type="match status" value="1"/>
</dbReference>
<gene>
    <name evidence="3" type="ORF">EV675_1166</name>
</gene>
<dbReference type="AlphaFoldDB" id="A0A4Q7NJK3"/>
<dbReference type="RefSeq" id="WP_165404455.1">
    <property type="nucleotide sequence ID" value="NZ_SGXC01000001.1"/>
</dbReference>
<dbReference type="Pfam" id="PF07883">
    <property type="entry name" value="Cupin_2"/>
    <property type="match status" value="1"/>
</dbReference>
<dbReference type="Proteomes" id="UP000292445">
    <property type="component" value="Unassembled WGS sequence"/>
</dbReference>
<evidence type="ECO:0000256" key="1">
    <source>
        <dbReference type="ARBA" id="ARBA00022723"/>
    </source>
</evidence>
<dbReference type="SUPFAM" id="SSF51182">
    <property type="entry name" value="RmlC-like cupins"/>
    <property type="match status" value="2"/>
</dbReference>
<feature type="domain" description="Cupin type-2" evidence="2">
    <location>
        <begin position="258"/>
        <end position="322"/>
    </location>
</feature>
<proteinExistence type="predicted"/>
<keyword evidence="4" id="KW-1185">Reference proteome</keyword>
<dbReference type="InterPro" id="IPR051610">
    <property type="entry name" value="GPI/OXD"/>
</dbReference>
<evidence type="ECO:0000313" key="3">
    <source>
        <dbReference type="EMBL" id="RZS85143.1"/>
    </source>
</evidence>
<evidence type="ECO:0000259" key="2">
    <source>
        <dbReference type="Pfam" id="PF07883"/>
    </source>
</evidence>
<dbReference type="InterPro" id="IPR011051">
    <property type="entry name" value="RmlC_Cupin_sf"/>
</dbReference>
<dbReference type="InterPro" id="IPR014710">
    <property type="entry name" value="RmlC-like_jellyroll"/>
</dbReference>
<name>A0A4Q7NJK3_9BURK</name>
<dbReference type="InterPro" id="IPR013096">
    <property type="entry name" value="Cupin_2"/>
</dbReference>
<dbReference type="Gene3D" id="2.60.120.10">
    <property type="entry name" value="Jelly Rolls"/>
    <property type="match status" value="2"/>
</dbReference>